<feature type="domain" description="RagB/SusD" evidence="6">
    <location>
        <begin position="318"/>
        <end position="481"/>
    </location>
</feature>
<accession>A0ABZ0FVG9</accession>
<name>A0ABZ0FVG9_9BACT</name>
<dbReference type="Proteomes" id="UP001302374">
    <property type="component" value="Chromosome"/>
</dbReference>
<evidence type="ECO:0000259" key="6">
    <source>
        <dbReference type="Pfam" id="PF07980"/>
    </source>
</evidence>
<keyword evidence="4" id="KW-0472">Membrane</keyword>
<dbReference type="InterPro" id="IPR033985">
    <property type="entry name" value="SusD-like_N"/>
</dbReference>
<keyword evidence="5" id="KW-0998">Cell outer membrane</keyword>
<evidence type="ECO:0000256" key="4">
    <source>
        <dbReference type="ARBA" id="ARBA00023136"/>
    </source>
</evidence>
<gene>
    <name evidence="8" type="ORF">F1644_09720</name>
</gene>
<evidence type="ECO:0000256" key="5">
    <source>
        <dbReference type="ARBA" id="ARBA00023237"/>
    </source>
</evidence>
<evidence type="ECO:0000313" key="9">
    <source>
        <dbReference type="Proteomes" id="UP001302374"/>
    </source>
</evidence>
<keyword evidence="9" id="KW-1185">Reference proteome</keyword>
<dbReference type="Gene3D" id="1.25.40.390">
    <property type="match status" value="1"/>
</dbReference>
<sequence>MKMKKIIICLWALIVCCWGCEDYLNVKPSNVQAIRTYDEVKALLGGHLRMYAEPDYDNLEGTSIPYIENDIWTFLHFYGDDIDVDTYVKNRYIFGNIKNLYVESANWKNTTQPGVIWKAYYSNIGFFNTIIDELSRVEASKEQADIVRCEAKVLRAWHLFKLMQYFSPYHLNKYGLPVNLDAQKVAEYDASRKTQEEVYRIIISDLTECVECTTEPRSTYNVFYDKNIIHAILAQVFLYKGDSGAKADDDYENAASHAKSALEALKLQSTEDYEPFPVYNEVLGISKEAPHALMVDFRSANELRFIVGNPKSASQNLYSSASLYALFKDNDIRKTKFFNDKQVITKYMNIATGYVSVELYQFWSAAEMYLIIAESYARSGNESEGKKWLEDFQKHRYSNYNGYQGNALLQEILNERRREFCYEYDMRWCDLSRLQTGWTRSSYEDAEHPTYTLEDNDYRFTLPIPVKEELQYNDIEQNPGWLIVTE</sequence>
<dbReference type="EMBL" id="CP043839">
    <property type="protein sequence ID" value="WOF12523.1"/>
    <property type="molecule type" value="Genomic_DNA"/>
</dbReference>
<protein>
    <submittedName>
        <fullName evidence="8">RagB/SusD family nutrient uptake outer membrane protein</fullName>
    </submittedName>
</protein>
<evidence type="ECO:0000256" key="2">
    <source>
        <dbReference type="ARBA" id="ARBA00006275"/>
    </source>
</evidence>
<organism evidence="8 9">
    <name type="scientific">Butyricimonas paravirosa</name>
    <dbReference type="NCBI Taxonomy" id="1472417"/>
    <lineage>
        <taxon>Bacteria</taxon>
        <taxon>Pseudomonadati</taxon>
        <taxon>Bacteroidota</taxon>
        <taxon>Bacteroidia</taxon>
        <taxon>Bacteroidales</taxon>
        <taxon>Odoribacteraceae</taxon>
        <taxon>Butyricimonas</taxon>
    </lineage>
</organism>
<evidence type="ECO:0000256" key="3">
    <source>
        <dbReference type="ARBA" id="ARBA00022729"/>
    </source>
</evidence>
<dbReference type="SUPFAM" id="SSF48452">
    <property type="entry name" value="TPR-like"/>
    <property type="match status" value="1"/>
</dbReference>
<dbReference type="Pfam" id="PF07980">
    <property type="entry name" value="SusD_RagB"/>
    <property type="match status" value="1"/>
</dbReference>
<feature type="domain" description="SusD-like N-terminal" evidence="7">
    <location>
        <begin position="96"/>
        <end position="238"/>
    </location>
</feature>
<evidence type="ECO:0000313" key="8">
    <source>
        <dbReference type="EMBL" id="WOF12523.1"/>
    </source>
</evidence>
<dbReference type="InterPro" id="IPR012944">
    <property type="entry name" value="SusD_RagB_dom"/>
</dbReference>
<evidence type="ECO:0000259" key="7">
    <source>
        <dbReference type="Pfam" id="PF14322"/>
    </source>
</evidence>
<dbReference type="Pfam" id="PF14322">
    <property type="entry name" value="SusD-like_3"/>
    <property type="match status" value="1"/>
</dbReference>
<proteinExistence type="inferred from homology"/>
<dbReference type="InterPro" id="IPR011990">
    <property type="entry name" value="TPR-like_helical_dom_sf"/>
</dbReference>
<keyword evidence="3" id="KW-0732">Signal</keyword>
<comment type="subcellular location">
    <subcellularLocation>
        <location evidence="1">Cell outer membrane</location>
    </subcellularLocation>
</comment>
<reference evidence="8 9" key="1">
    <citation type="submission" date="2019-09" db="EMBL/GenBank/DDBJ databases">
        <title>Butyricimonas paravirosa DSM 105722 (=214-4 = JCM 18677 = CCUG 65563).</title>
        <authorList>
            <person name="Le Roy T."/>
            <person name="Cani P.D."/>
        </authorList>
    </citation>
    <scope>NUCLEOTIDE SEQUENCE [LARGE SCALE GENOMIC DNA]</scope>
    <source>
        <strain evidence="8 9">DSM 105722</strain>
    </source>
</reference>
<evidence type="ECO:0000256" key="1">
    <source>
        <dbReference type="ARBA" id="ARBA00004442"/>
    </source>
</evidence>
<comment type="similarity">
    <text evidence="2">Belongs to the SusD family.</text>
</comment>